<dbReference type="GO" id="GO:0015252">
    <property type="term" value="F:proton channel activity"/>
    <property type="evidence" value="ECO:0007669"/>
    <property type="project" value="InterPro"/>
</dbReference>
<keyword evidence="4" id="KW-0633">Potassium transport</keyword>
<evidence type="ECO:0008006" key="16">
    <source>
        <dbReference type="Google" id="ProtNLM"/>
    </source>
</evidence>
<feature type="transmembrane region" description="Helical" evidence="13">
    <location>
        <begin position="119"/>
        <end position="142"/>
    </location>
</feature>
<evidence type="ECO:0000313" key="14">
    <source>
        <dbReference type="EMBL" id="SHK83648.1"/>
    </source>
</evidence>
<feature type="transmembrane region" description="Helical" evidence="13">
    <location>
        <begin position="230"/>
        <end position="249"/>
    </location>
</feature>
<comment type="catalytic activity">
    <reaction evidence="12">
        <text>K(+)(in) = K(+)(out)</text>
        <dbReference type="Rhea" id="RHEA:29463"/>
        <dbReference type="ChEBI" id="CHEBI:29103"/>
    </reaction>
</comment>
<gene>
    <name evidence="14" type="ORF">SAMN02745136_03460</name>
</gene>
<evidence type="ECO:0000256" key="5">
    <source>
        <dbReference type="ARBA" id="ARBA00022692"/>
    </source>
</evidence>
<keyword evidence="8 13" id="KW-1133">Transmembrane helix</keyword>
<keyword evidence="15" id="KW-1185">Reference proteome</keyword>
<organism evidence="14 15">
    <name type="scientific">Anaerocolumna jejuensis DSM 15929</name>
    <dbReference type="NCBI Taxonomy" id="1121322"/>
    <lineage>
        <taxon>Bacteria</taxon>
        <taxon>Bacillati</taxon>
        <taxon>Bacillota</taxon>
        <taxon>Clostridia</taxon>
        <taxon>Lachnospirales</taxon>
        <taxon>Lachnospiraceae</taxon>
        <taxon>Anaerocolumna</taxon>
    </lineage>
</organism>
<reference evidence="14 15" key="1">
    <citation type="submission" date="2016-11" db="EMBL/GenBank/DDBJ databases">
        <authorList>
            <person name="Jaros S."/>
            <person name="Januszkiewicz K."/>
            <person name="Wedrychowicz H."/>
        </authorList>
    </citation>
    <scope>NUCLEOTIDE SEQUENCE [LARGE SCALE GENOMIC DNA]</scope>
    <source>
        <strain evidence="14 15">DSM 15929</strain>
    </source>
</reference>
<evidence type="ECO:0000256" key="9">
    <source>
        <dbReference type="ARBA" id="ARBA00023065"/>
    </source>
</evidence>
<keyword evidence="7" id="KW-0630">Potassium</keyword>
<dbReference type="Proteomes" id="UP000184386">
    <property type="component" value="Unassembled WGS sequence"/>
</dbReference>
<proteinExistence type="inferred from homology"/>
<evidence type="ECO:0000256" key="12">
    <source>
        <dbReference type="ARBA" id="ARBA00034430"/>
    </source>
</evidence>
<keyword evidence="6" id="KW-0631">Potassium channel</keyword>
<keyword evidence="5 13" id="KW-0812">Transmembrane</keyword>
<name>A0A1M6VQ99_9FIRM</name>
<keyword evidence="10 13" id="KW-0472">Membrane</keyword>
<keyword evidence="11" id="KW-0407">Ion channel</keyword>
<sequence>MEKYLNGRIKSINENNQRRIETLFDAVIAIAMTMMALEIVIPQVQHFDFGVLCTLFSEITVYLISYIVLASIWIIHTMLYSSYSSLGGPEDILINIIIMFVVTIFPILTKLMAEYNNSALLRCIYISTYFFIEIIMCFMLVLTKRKNMNEKKVQIENVKLIMEMIPATHKQDDSKFEEIKSRLNLAEKYLYDKEISENLFQELMLSLPQTVQDMYYEKQNRNNIDFHKSICFLSIGFATVAASVAVLMINPFLCYFVFLIGGIACLLSNTFVRIYHEKKKGGNNNGTKIC</sequence>
<evidence type="ECO:0000256" key="11">
    <source>
        <dbReference type="ARBA" id="ARBA00023303"/>
    </source>
</evidence>
<feature type="transmembrane region" description="Helical" evidence="13">
    <location>
        <begin position="92"/>
        <end position="113"/>
    </location>
</feature>
<feature type="transmembrane region" description="Helical" evidence="13">
    <location>
        <begin position="255"/>
        <end position="275"/>
    </location>
</feature>
<comment type="similarity">
    <text evidence="2">Belongs to the TMEM175 family.</text>
</comment>
<dbReference type="InterPro" id="IPR010617">
    <property type="entry name" value="TMEM175-like"/>
</dbReference>
<dbReference type="GO" id="GO:0005267">
    <property type="term" value="F:potassium channel activity"/>
    <property type="evidence" value="ECO:0007669"/>
    <property type="project" value="UniProtKB-KW"/>
</dbReference>
<evidence type="ECO:0000256" key="8">
    <source>
        <dbReference type="ARBA" id="ARBA00022989"/>
    </source>
</evidence>
<dbReference type="Pfam" id="PF06736">
    <property type="entry name" value="TMEM175"/>
    <property type="match status" value="1"/>
</dbReference>
<feature type="transmembrane region" description="Helical" evidence="13">
    <location>
        <begin position="61"/>
        <end position="80"/>
    </location>
</feature>
<evidence type="ECO:0000256" key="4">
    <source>
        <dbReference type="ARBA" id="ARBA00022538"/>
    </source>
</evidence>
<evidence type="ECO:0000256" key="3">
    <source>
        <dbReference type="ARBA" id="ARBA00022448"/>
    </source>
</evidence>
<accession>A0A1M6VQ99</accession>
<dbReference type="EMBL" id="FRAC01000018">
    <property type="protein sequence ID" value="SHK83648.1"/>
    <property type="molecule type" value="Genomic_DNA"/>
</dbReference>
<evidence type="ECO:0000256" key="10">
    <source>
        <dbReference type="ARBA" id="ARBA00023136"/>
    </source>
</evidence>
<evidence type="ECO:0000256" key="13">
    <source>
        <dbReference type="SAM" id="Phobius"/>
    </source>
</evidence>
<evidence type="ECO:0000313" key="15">
    <source>
        <dbReference type="Proteomes" id="UP000184386"/>
    </source>
</evidence>
<dbReference type="PANTHER" id="PTHR31462">
    <property type="entry name" value="ENDOSOMAL/LYSOSOMAL POTASSIUM CHANNEL TMEM175"/>
    <property type="match status" value="1"/>
</dbReference>
<dbReference type="GO" id="GO:0016020">
    <property type="term" value="C:membrane"/>
    <property type="evidence" value="ECO:0007669"/>
    <property type="project" value="UniProtKB-SubCell"/>
</dbReference>
<dbReference type="PANTHER" id="PTHR31462:SF5">
    <property type="entry name" value="ENDOSOMAL_LYSOSOMAL PROTON CHANNEL TMEM175"/>
    <property type="match status" value="1"/>
</dbReference>
<dbReference type="AlphaFoldDB" id="A0A1M6VQ99"/>
<evidence type="ECO:0000256" key="2">
    <source>
        <dbReference type="ARBA" id="ARBA00006920"/>
    </source>
</evidence>
<protein>
    <recommendedName>
        <fullName evidence="16">DUF1211 domain-containing protein</fullName>
    </recommendedName>
</protein>
<keyword evidence="9" id="KW-0406">Ion transport</keyword>
<evidence type="ECO:0000256" key="6">
    <source>
        <dbReference type="ARBA" id="ARBA00022826"/>
    </source>
</evidence>
<evidence type="ECO:0000256" key="1">
    <source>
        <dbReference type="ARBA" id="ARBA00004141"/>
    </source>
</evidence>
<dbReference type="STRING" id="1121322.SAMN02745136_03460"/>
<evidence type="ECO:0000256" key="7">
    <source>
        <dbReference type="ARBA" id="ARBA00022958"/>
    </source>
</evidence>
<comment type="subcellular location">
    <subcellularLocation>
        <location evidence="1">Membrane</location>
        <topology evidence="1">Multi-pass membrane protein</topology>
    </subcellularLocation>
</comment>
<feature type="transmembrane region" description="Helical" evidence="13">
    <location>
        <begin position="20"/>
        <end position="41"/>
    </location>
</feature>
<keyword evidence="3" id="KW-0813">Transport</keyword>